<proteinExistence type="predicted"/>
<protein>
    <submittedName>
        <fullName evidence="1">Uncharacterized protein</fullName>
    </submittedName>
</protein>
<dbReference type="EMBL" id="LNQE01000418">
    <property type="protein sequence ID" value="KUG26704.1"/>
    <property type="molecule type" value="Genomic_DNA"/>
</dbReference>
<reference evidence="1" key="1">
    <citation type="journal article" date="2015" name="Proc. Natl. Acad. Sci. U.S.A.">
        <title>Networks of energetic and metabolic interactions define dynamics in microbial communities.</title>
        <authorList>
            <person name="Embree M."/>
            <person name="Liu J.K."/>
            <person name="Al-Bassam M.M."/>
            <person name="Zengler K."/>
        </authorList>
    </citation>
    <scope>NUCLEOTIDE SEQUENCE</scope>
</reference>
<gene>
    <name evidence="1" type="ORF">ASZ90_003445</name>
</gene>
<dbReference type="AlphaFoldDB" id="A0A0W8G0M4"/>
<accession>A0A0W8G0M4</accession>
<evidence type="ECO:0000313" key="1">
    <source>
        <dbReference type="EMBL" id="KUG26704.1"/>
    </source>
</evidence>
<name>A0A0W8G0M4_9ZZZZ</name>
<organism evidence="1">
    <name type="scientific">hydrocarbon metagenome</name>
    <dbReference type="NCBI Taxonomy" id="938273"/>
    <lineage>
        <taxon>unclassified sequences</taxon>
        <taxon>metagenomes</taxon>
        <taxon>ecological metagenomes</taxon>
    </lineage>
</organism>
<sequence length="81" mass="9106">MSGLGLNTELLNKVRFTFIEIPYEGQILRTTKEHFLDKSIPSPYVSSKVDPQRILALNEFIVPEAKPVKEEVLSLFGEGVS</sequence>
<comment type="caution">
    <text evidence="1">The sequence shown here is derived from an EMBL/GenBank/DDBJ whole genome shotgun (WGS) entry which is preliminary data.</text>
</comment>